<gene>
    <name evidence="2" type="ORF">GA0070604_2286</name>
</gene>
<dbReference type="GO" id="GO:0016740">
    <property type="term" value="F:transferase activity"/>
    <property type="evidence" value="ECO:0007669"/>
    <property type="project" value="UniProtKB-KW"/>
</dbReference>
<dbReference type="Proteomes" id="UP000199696">
    <property type="component" value="Unassembled WGS sequence"/>
</dbReference>
<organism evidence="2 3">
    <name type="scientific">Micromonospora eburnea</name>
    <dbReference type="NCBI Taxonomy" id="227316"/>
    <lineage>
        <taxon>Bacteria</taxon>
        <taxon>Bacillati</taxon>
        <taxon>Actinomycetota</taxon>
        <taxon>Actinomycetes</taxon>
        <taxon>Micromonosporales</taxon>
        <taxon>Micromonosporaceae</taxon>
        <taxon>Micromonospora</taxon>
    </lineage>
</organism>
<name>A0A1C6UB24_9ACTN</name>
<dbReference type="PANTHER" id="PTHR37809">
    <property type="entry name" value="RIBOSOMAL PROTEIN S12 METHYLTHIOTRANSFERASE ACCESSORY FACTOR YCAO"/>
    <property type="match status" value="1"/>
</dbReference>
<keyword evidence="2" id="KW-0689">Ribosomal protein</keyword>
<dbReference type="STRING" id="227316.GA0070604_2286"/>
<evidence type="ECO:0000313" key="2">
    <source>
        <dbReference type="EMBL" id="SCL51111.1"/>
    </source>
</evidence>
<dbReference type="EMBL" id="FMHY01000002">
    <property type="protein sequence ID" value="SCL51111.1"/>
    <property type="molecule type" value="Genomic_DNA"/>
</dbReference>
<keyword evidence="2" id="KW-0687">Ribonucleoprotein</keyword>
<evidence type="ECO:0000313" key="3">
    <source>
        <dbReference type="Proteomes" id="UP000199696"/>
    </source>
</evidence>
<dbReference type="InterPro" id="IPR003776">
    <property type="entry name" value="YcaO-like_dom"/>
</dbReference>
<protein>
    <submittedName>
        <fullName evidence="2">Ribosomal protein S12 methylthiotransferase accessory factor</fullName>
    </submittedName>
</protein>
<accession>A0A1C6UB24</accession>
<dbReference type="Pfam" id="PF02624">
    <property type="entry name" value="YcaO"/>
    <property type="match status" value="1"/>
</dbReference>
<dbReference type="AlphaFoldDB" id="A0A1C6UB24"/>
<reference evidence="3" key="1">
    <citation type="submission" date="2016-06" db="EMBL/GenBank/DDBJ databases">
        <authorList>
            <person name="Varghese N."/>
            <person name="Submissions Spin"/>
        </authorList>
    </citation>
    <scope>NUCLEOTIDE SEQUENCE [LARGE SCALE GENOMIC DNA]</scope>
    <source>
        <strain evidence="3">DSM 44814</strain>
    </source>
</reference>
<dbReference type="GO" id="GO:0005840">
    <property type="term" value="C:ribosome"/>
    <property type="evidence" value="ECO:0007669"/>
    <property type="project" value="UniProtKB-KW"/>
</dbReference>
<dbReference type="PANTHER" id="PTHR37809:SF1">
    <property type="entry name" value="RIBOSOMAL PROTEIN S12 METHYLTHIOTRANSFERASE ACCESSORY FACTOR YCAO"/>
    <property type="match status" value="1"/>
</dbReference>
<dbReference type="OrthoDB" id="109999at2"/>
<keyword evidence="2" id="KW-0808">Transferase</keyword>
<sequence>MKLRASAPKVNGVGTHREVTSAQTYARITPHLLRAGITRVADITGLDRIGIPVYNAISPRSNDIISVYNGKGLTAIDAKTSAAMEGIERFSAWLPRRPDAIATYDELVAEGRSVMHPGEYVFELAPYYADDLPISWTLGYDLLNEEEVFVPQDGACYSPKFHEAPCYKITTTNGLASGNTIEEAICHALCEVIERDAITISEVLSSQLCQVLEKGLSAVPAQSREVTGFLRELNPHVAVSSLPERAQSLIAKIHAAGLEMRVIQLNSDLGIPSFMAATAEDMGPTVSQGHGGFGTHPDAEVAIIRAITECAQGRVVDIQAMREDISLPGSDVPKHMYHVRRSSTFDKGAWIWKPMGKVLDAADLVTYQHDDLMDDIRLMLDRLRRAGIKRAIVVDFSPPRIPVSVVRMIVPGLESWAVDHCKLGDRATAAWKRAVQDIAARHRTLATTSAR</sequence>
<proteinExistence type="predicted"/>
<dbReference type="RefSeq" id="WP_091117929.1">
    <property type="nucleotide sequence ID" value="NZ_FMHY01000002.1"/>
</dbReference>
<dbReference type="NCBIfam" id="TIGR00702">
    <property type="entry name" value="YcaO-type kinase domain"/>
    <property type="match status" value="2"/>
</dbReference>
<evidence type="ECO:0000259" key="1">
    <source>
        <dbReference type="PROSITE" id="PS51664"/>
    </source>
</evidence>
<dbReference type="Gene3D" id="3.30.1330.230">
    <property type="match status" value="1"/>
</dbReference>
<dbReference type="PROSITE" id="PS51664">
    <property type="entry name" value="YCAO"/>
    <property type="match status" value="1"/>
</dbReference>
<keyword evidence="3" id="KW-1185">Reference proteome</keyword>
<feature type="domain" description="YcaO" evidence="1">
    <location>
        <begin position="70"/>
        <end position="451"/>
    </location>
</feature>